<dbReference type="InterPro" id="IPR017853">
    <property type="entry name" value="GH"/>
</dbReference>
<dbReference type="InterPro" id="IPR006101">
    <property type="entry name" value="Glyco_hydro_2"/>
</dbReference>
<comment type="catalytic activity">
    <reaction evidence="1">
        <text>Hydrolysis of terminal non-reducing beta-D-galactose residues in beta-D-galactosides.</text>
        <dbReference type="EC" id="3.2.1.23"/>
    </reaction>
</comment>
<evidence type="ECO:0000259" key="7">
    <source>
        <dbReference type="Pfam" id="PF02836"/>
    </source>
</evidence>
<dbReference type="PANTHER" id="PTHR46323:SF2">
    <property type="entry name" value="BETA-GALACTOSIDASE"/>
    <property type="match status" value="1"/>
</dbReference>
<dbReference type="GO" id="GO:0004565">
    <property type="term" value="F:beta-galactosidase activity"/>
    <property type="evidence" value="ECO:0007669"/>
    <property type="project" value="UniProtKB-EC"/>
</dbReference>
<comment type="similarity">
    <text evidence="2">Belongs to the glycosyl hydrolase 2 family.</text>
</comment>
<dbReference type="EMBL" id="QFFG01000001">
    <property type="protein sequence ID" value="PWG06661.1"/>
    <property type="molecule type" value="Genomic_DNA"/>
</dbReference>
<protein>
    <recommendedName>
        <fullName evidence="3">beta-galactosidase</fullName>
        <ecNumber evidence="3">3.2.1.23</ecNumber>
    </recommendedName>
</protein>
<dbReference type="Pfam" id="PF00703">
    <property type="entry name" value="Glyco_hydro_2"/>
    <property type="match status" value="1"/>
</dbReference>
<dbReference type="Gene3D" id="2.60.120.260">
    <property type="entry name" value="Galactose-binding domain-like"/>
    <property type="match status" value="1"/>
</dbReference>
<feature type="domain" description="Glycoside hydrolase family 2 catalytic" evidence="7">
    <location>
        <begin position="289"/>
        <end position="517"/>
    </location>
</feature>
<dbReference type="Pfam" id="PF02837">
    <property type="entry name" value="Glyco_hydro_2_N"/>
    <property type="match status" value="1"/>
</dbReference>
<evidence type="ECO:0000256" key="2">
    <source>
        <dbReference type="ARBA" id="ARBA00007401"/>
    </source>
</evidence>
<evidence type="ECO:0000256" key="5">
    <source>
        <dbReference type="ARBA" id="ARBA00023295"/>
    </source>
</evidence>
<reference evidence="9 10" key="1">
    <citation type="submission" date="2018-05" db="EMBL/GenBank/DDBJ databases">
        <title>Polaribacter aquimarinus sp. nov., isolated from sediment in a sediment of sea.</title>
        <authorList>
            <person name="Lu D."/>
        </authorList>
    </citation>
    <scope>NUCLEOTIDE SEQUENCE [LARGE SCALE GENOMIC DNA]</scope>
    <source>
        <strain evidence="9 10">ZY113</strain>
    </source>
</reference>
<evidence type="ECO:0000256" key="4">
    <source>
        <dbReference type="ARBA" id="ARBA00022801"/>
    </source>
</evidence>
<name>A0A2U2JEI0_9FLAO</name>
<keyword evidence="5" id="KW-0326">Glycosidase</keyword>
<dbReference type="RefSeq" id="WP_109403569.1">
    <property type="nucleotide sequence ID" value="NZ_QFFG01000001.1"/>
</dbReference>
<dbReference type="PRINTS" id="PR00132">
    <property type="entry name" value="GLHYDRLASE2"/>
</dbReference>
<dbReference type="InterPro" id="IPR050347">
    <property type="entry name" value="Bact_Beta-galactosidase"/>
</dbReference>
<organism evidence="9 10">
    <name type="scientific">Polaribacter aquimarinus</name>
    <dbReference type="NCBI Taxonomy" id="2100726"/>
    <lineage>
        <taxon>Bacteria</taxon>
        <taxon>Pseudomonadati</taxon>
        <taxon>Bacteroidota</taxon>
        <taxon>Flavobacteriia</taxon>
        <taxon>Flavobacteriales</taxon>
        <taxon>Flavobacteriaceae</taxon>
    </lineage>
</organism>
<dbReference type="InterPro" id="IPR036156">
    <property type="entry name" value="Beta-gal/glucu_dom_sf"/>
</dbReference>
<dbReference type="SUPFAM" id="SSF49303">
    <property type="entry name" value="beta-Galactosidase/glucuronidase domain"/>
    <property type="match status" value="1"/>
</dbReference>
<accession>A0A2U2JEI0</accession>
<dbReference type="OrthoDB" id="9801077at2"/>
<feature type="domain" description="Glycosyl hydrolases family 2 sugar binding" evidence="8">
    <location>
        <begin position="54"/>
        <end position="186"/>
    </location>
</feature>
<feature type="domain" description="Glycoside hydrolase family 2 immunoglobulin-like beta-sandwich" evidence="6">
    <location>
        <begin position="195"/>
        <end position="286"/>
    </location>
</feature>
<dbReference type="InterPro" id="IPR013783">
    <property type="entry name" value="Ig-like_fold"/>
</dbReference>
<dbReference type="SUPFAM" id="SSF51445">
    <property type="entry name" value="(Trans)glycosidases"/>
    <property type="match status" value="1"/>
</dbReference>
<evidence type="ECO:0000259" key="6">
    <source>
        <dbReference type="Pfam" id="PF00703"/>
    </source>
</evidence>
<evidence type="ECO:0000256" key="3">
    <source>
        <dbReference type="ARBA" id="ARBA00012756"/>
    </source>
</evidence>
<dbReference type="Proteomes" id="UP000245670">
    <property type="component" value="Unassembled WGS sequence"/>
</dbReference>
<dbReference type="SUPFAM" id="SSF74650">
    <property type="entry name" value="Galactose mutarotase-like"/>
    <property type="match status" value="1"/>
</dbReference>
<evidence type="ECO:0000256" key="1">
    <source>
        <dbReference type="ARBA" id="ARBA00001412"/>
    </source>
</evidence>
<dbReference type="Pfam" id="PF02836">
    <property type="entry name" value="Glyco_hydro_2_C"/>
    <property type="match status" value="1"/>
</dbReference>
<dbReference type="GO" id="GO:0009341">
    <property type="term" value="C:beta-galactosidase complex"/>
    <property type="evidence" value="ECO:0007669"/>
    <property type="project" value="TreeGrafter"/>
</dbReference>
<dbReference type="PANTHER" id="PTHR46323">
    <property type="entry name" value="BETA-GALACTOSIDASE"/>
    <property type="match status" value="1"/>
</dbReference>
<dbReference type="Gene3D" id="2.60.40.10">
    <property type="entry name" value="Immunoglobulins"/>
    <property type="match status" value="1"/>
</dbReference>
<sequence length="948" mass="108479">MNIKLKNLFGVLLFCFIITSLKSQTKTYLSGTYANTAVDWEFKMSEGRNSGYWTTIPVPSNWETKGFGYYTYGKDHKDYKTKPEIGFYRHNFKFNLKSDKRYFIVFQGSMTETTVTLNGQQIGETHVGGFTEFKYEITNFLKTGDNLLEVEVLKPATHPQVVKAERIADYWLFGGIFRPVYIEELPTNFIDRVAIDAQMNGDFKMDVFTDASKENVSLTAQIYDSNNQKVGKSFSGKISKNKGHLEVTLKDVALWSHEYPNLYNVEVTLKQKKKTLHSYKQKFGFRTFEVRDHDGFYLNGKRILLKGANMHSFRPETGRTLTKQDMLDNLKLMQDMNFNTVRICHYPPDAEFLDLCDSLGLMAMDELPGWRHPYPDTIGEKIVKELVVRDVNHPSVVLWSNGNHLAHNPKFDEDFFKWDIQKRRPLKNETKTGDIYQNYSPDFDIIKTNFYPSYDLLKQRLFGENHIVLPNEALHALYDGGGGANLKTYWDAIEKSKVGGGLMIWALFDEGLRRTDMNNQPFHQGNNAPDGIVGPNGEKDGSYYAVREIWSPVRIKEDKITSSFNGKLTVENKFDFVNLNECKVKWKLIAFETPNTSAPGFRTVATGKVSMPSIVPGGAGDLRIVLPDNLPKFDALTIEVFDNKGLLVHEKRLLLEKETVFFQTSVQNKVIQDEKNPFLFYIGETTILFDEYTGILKTLAVKGKATSIKNFPFVDIKRADTLKVKYNKELSIKASIKNEEDHFIIESKNQNGFESIRWTIKHSGELKLDYTYSVKKGIYEYAGIGMEVNAKTIKSKRWLGEGPTRVWKNRLEGGIYDVHAVEKKINIPGEVYNQPEFEGCFAPWKWAVFYMDDNVSVGFQNNSDVILGVLNPINGENAKMASWKYPKKEGFYFFNAIPAVGSKWKRPTEFGPDAQPTKINTSLSGSVSLFVNWNNAKNDNRIFKISIE</sequence>
<dbReference type="EC" id="3.2.1.23" evidence="3"/>
<dbReference type="InterPro" id="IPR006103">
    <property type="entry name" value="Glyco_hydro_2_cat"/>
</dbReference>
<comment type="caution">
    <text evidence="9">The sequence shown here is derived from an EMBL/GenBank/DDBJ whole genome shotgun (WGS) entry which is preliminary data.</text>
</comment>
<evidence type="ECO:0000259" key="8">
    <source>
        <dbReference type="Pfam" id="PF02837"/>
    </source>
</evidence>
<dbReference type="GO" id="GO:0030246">
    <property type="term" value="F:carbohydrate binding"/>
    <property type="evidence" value="ECO:0007669"/>
    <property type="project" value="InterPro"/>
</dbReference>
<dbReference type="InterPro" id="IPR006104">
    <property type="entry name" value="Glyco_hydro_2_N"/>
</dbReference>
<gene>
    <name evidence="9" type="ORF">DIS07_02155</name>
</gene>
<dbReference type="GO" id="GO:0005990">
    <property type="term" value="P:lactose catabolic process"/>
    <property type="evidence" value="ECO:0007669"/>
    <property type="project" value="TreeGrafter"/>
</dbReference>
<evidence type="ECO:0000313" key="10">
    <source>
        <dbReference type="Proteomes" id="UP000245670"/>
    </source>
</evidence>
<dbReference type="Gene3D" id="3.20.20.80">
    <property type="entry name" value="Glycosidases"/>
    <property type="match status" value="1"/>
</dbReference>
<keyword evidence="4 9" id="KW-0378">Hydrolase</keyword>
<dbReference type="InterPro" id="IPR006102">
    <property type="entry name" value="Ig-like_GH2"/>
</dbReference>
<dbReference type="SUPFAM" id="SSF49785">
    <property type="entry name" value="Galactose-binding domain-like"/>
    <property type="match status" value="1"/>
</dbReference>
<keyword evidence="10" id="KW-1185">Reference proteome</keyword>
<dbReference type="InterPro" id="IPR011013">
    <property type="entry name" value="Gal_mutarotase_sf_dom"/>
</dbReference>
<dbReference type="InterPro" id="IPR008979">
    <property type="entry name" value="Galactose-bd-like_sf"/>
</dbReference>
<proteinExistence type="inferred from homology"/>
<dbReference type="AlphaFoldDB" id="A0A2U2JEI0"/>
<evidence type="ECO:0000313" key="9">
    <source>
        <dbReference type="EMBL" id="PWG06661.1"/>
    </source>
</evidence>